<evidence type="ECO:0000313" key="6">
    <source>
        <dbReference type="Proteomes" id="UP001652621"/>
    </source>
</evidence>
<dbReference type="Gene3D" id="3.30.70.330">
    <property type="match status" value="1"/>
</dbReference>
<feature type="compositionally biased region" description="Basic and acidic residues" evidence="3">
    <location>
        <begin position="1444"/>
        <end position="1475"/>
    </location>
</feature>
<evidence type="ECO:0000313" key="5">
    <source>
        <dbReference type="EnsemblMetazoa" id="MDOA008468-PA"/>
    </source>
</evidence>
<evidence type="ECO:0000256" key="3">
    <source>
        <dbReference type="SAM" id="MobiDB-lite"/>
    </source>
</evidence>
<feature type="compositionally biased region" description="Polar residues" evidence="3">
    <location>
        <begin position="1386"/>
        <end position="1396"/>
    </location>
</feature>
<proteinExistence type="predicted"/>
<dbReference type="InterPro" id="IPR000504">
    <property type="entry name" value="RRM_dom"/>
</dbReference>
<feature type="compositionally biased region" description="Polar residues" evidence="3">
    <location>
        <begin position="334"/>
        <end position="346"/>
    </location>
</feature>
<evidence type="ECO:0000313" key="7">
    <source>
        <dbReference type="RefSeq" id="XP_005179351.1"/>
    </source>
</evidence>
<dbReference type="GO" id="GO:0003723">
    <property type="term" value="F:RNA binding"/>
    <property type="evidence" value="ECO:0007669"/>
    <property type="project" value="UniProtKB-UniRule"/>
</dbReference>
<dbReference type="VEuPathDB" id="VectorBase:MDOA008468"/>
<feature type="compositionally biased region" description="Basic and acidic residues" evidence="3">
    <location>
        <begin position="380"/>
        <end position="389"/>
    </location>
</feature>
<feature type="region of interest" description="Disordered" evidence="3">
    <location>
        <begin position="1116"/>
        <end position="1136"/>
    </location>
</feature>
<feature type="region of interest" description="Disordered" evidence="3">
    <location>
        <begin position="1383"/>
        <end position="1425"/>
    </location>
</feature>
<dbReference type="PROSITE" id="PS50102">
    <property type="entry name" value="RRM"/>
    <property type="match status" value="1"/>
</dbReference>
<name>A0A1I8MU55_MUSDO</name>
<dbReference type="STRING" id="7370.A0A1I8MU55"/>
<keyword evidence="1 2" id="KW-0694">RNA-binding</keyword>
<dbReference type="RefSeq" id="XP_005179351.1">
    <property type="nucleotide sequence ID" value="XM_005179294.3"/>
</dbReference>
<gene>
    <name evidence="5" type="primary">101889630</name>
    <name evidence="7" type="synonym">LOC101889630</name>
</gene>
<feature type="region of interest" description="Disordered" evidence="3">
    <location>
        <begin position="757"/>
        <end position="799"/>
    </location>
</feature>
<evidence type="ECO:0000256" key="2">
    <source>
        <dbReference type="PROSITE-ProRule" id="PRU00176"/>
    </source>
</evidence>
<feature type="compositionally biased region" description="Pro residues" evidence="3">
    <location>
        <begin position="167"/>
        <end position="177"/>
    </location>
</feature>
<feature type="region of interest" description="Disordered" evidence="3">
    <location>
        <begin position="54"/>
        <end position="245"/>
    </location>
</feature>
<dbReference type="OrthoDB" id="4726at2759"/>
<dbReference type="InterPro" id="IPR012677">
    <property type="entry name" value="Nucleotide-bd_a/b_plait_sf"/>
</dbReference>
<dbReference type="SMART" id="SM00360">
    <property type="entry name" value="RRM"/>
    <property type="match status" value="1"/>
</dbReference>
<dbReference type="Proteomes" id="UP001652621">
    <property type="component" value="Unplaced"/>
</dbReference>
<dbReference type="CDD" id="cd00590">
    <property type="entry name" value="RRM_SF"/>
    <property type="match status" value="1"/>
</dbReference>
<feature type="region of interest" description="Disordered" evidence="3">
    <location>
        <begin position="1444"/>
        <end position="1516"/>
    </location>
</feature>
<feature type="compositionally biased region" description="Polar residues" evidence="3">
    <location>
        <begin position="1476"/>
        <end position="1486"/>
    </location>
</feature>
<keyword evidence="6" id="KW-1185">Reference proteome</keyword>
<evidence type="ECO:0000259" key="4">
    <source>
        <dbReference type="PROSITE" id="PS50102"/>
    </source>
</evidence>
<feature type="compositionally biased region" description="Pro residues" evidence="3">
    <location>
        <begin position="285"/>
        <end position="309"/>
    </location>
</feature>
<dbReference type="Pfam" id="PF00076">
    <property type="entry name" value="RRM_1"/>
    <property type="match status" value="1"/>
</dbReference>
<dbReference type="EnsemblMetazoa" id="MDOA008468-RA">
    <property type="protein sequence ID" value="MDOA008468-PA"/>
    <property type="gene ID" value="MDOA008468"/>
</dbReference>
<feature type="region of interest" description="Disordered" evidence="3">
    <location>
        <begin position="926"/>
        <end position="956"/>
    </location>
</feature>
<feature type="compositionally biased region" description="Polar residues" evidence="3">
    <location>
        <begin position="133"/>
        <end position="146"/>
    </location>
</feature>
<feature type="region of interest" description="Disordered" evidence="3">
    <location>
        <begin position="1644"/>
        <end position="1694"/>
    </location>
</feature>
<feature type="region of interest" description="Disordered" evidence="3">
    <location>
        <begin position="397"/>
        <end position="416"/>
    </location>
</feature>
<feature type="compositionally biased region" description="Polar residues" evidence="3">
    <location>
        <begin position="54"/>
        <end position="106"/>
    </location>
</feature>
<feature type="compositionally biased region" description="Polar residues" evidence="3">
    <location>
        <begin position="1644"/>
        <end position="1658"/>
    </location>
</feature>
<feature type="region of interest" description="Disordered" evidence="3">
    <location>
        <begin position="278"/>
        <end position="389"/>
    </location>
</feature>
<dbReference type="VEuPathDB" id="VectorBase:MDOMA2_019022"/>
<accession>A0A1I8MU55</accession>
<dbReference type="InterPro" id="IPR035979">
    <property type="entry name" value="RBD_domain_sf"/>
</dbReference>
<reference evidence="5" key="1">
    <citation type="submission" date="2020-05" db="UniProtKB">
        <authorList>
            <consortium name="EnsemblMetazoa"/>
        </authorList>
    </citation>
    <scope>IDENTIFICATION</scope>
    <source>
        <strain evidence="5">Aabys</strain>
    </source>
</reference>
<evidence type="ECO:0000256" key="1">
    <source>
        <dbReference type="ARBA" id="ARBA00022884"/>
    </source>
</evidence>
<feature type="compositionally biased region" description="Polar residues" evidence="3">
    <location>
        <begin position="196"/>
        <end position="206"/>
    </location>
</feature>
<feature type="region of interest" description="Disordered" evidence="3">
    <location>
        <begin position="1"/>
        <end position="28"/>
    </location>
</feature>
<dbReference type="SUPFAM" id="SSF54928">
    <property type="entry name" value="RNA-binding domain, RBD"/>
    <property type="match status" value="1"/>
</dbReference>
<dbReference type="eggNOG" id="ENOG502S366">
    <property type="taxonomic scope" value="Eukaryota"/>
</dbReference>
<feature type="domain" description="RRM" evidence="4">
    <location>
        <begin position="578"/>
        <end position="652"/>
    </location>
</feature>
<protein>
    <submittedName>
        <fullName evidence="7">Uncharacterized protein LOC101889630</fullName>
    </submittedName>
</protein>
<feature type="compositionally biased region" description="Polar residues" evidence="3">
    <location>
        <begin position="764"/>
        <end position="774"/>
    </location>
</feature>
<organism evidence="5">
    <name type="scientific">Musca domestica</name>
    <name type="common">House fly</name>
    <dbReference type="NCBI Taxonomy" id="7370"/>
    <lineage>
        <taxon>Eukaryota</taxon>
        <taxon>Metazoa</taxon>
        <taxon>Ecdysozoa</taxon>
        <taxon>Arthropoda</taxon>
        <taxon>Hexapoda</taxon>
        <taxon>Insecta</taxon>
        <taxon>Pterygota</taxon>
        <taxon>Neoptera</taxon>
        <taxon>Endopterygota</taxon>
        <taxon>Diptera</taxon>
        <taxon>Brachycera</taxon>
        <taxon>Muscomorpha</taxon>
        <taxon>Muscoidea</taxon>
        <taxon>Muscidae</taxon>
        <taxon>Musca</taxon>
    </lineage>
</organism>
<reference evidence="7" key="2">
    <citation type="submission" date="2025-04" db="UniProtKB">
        <authorList>
            <consortium name="RefSeq"/>
        </authorList>
    </citation>
    <scope>IDENTIFICATION</scope>
    <source>
        <strain evidence="7">Aabys</strain>
    </source>
</reference>
<dbReference type="KEGG" id="mde:101889630"/>
<feature type="compositionally biased region" description="Basic and acidic residues" evidence="3">
    <location>
        <begin position="1488"/>
        <end position="1504"/>
    </location>
</feature>
<sequence>MNQHNQYPPCWPSSSSGGGRPYFSNNRNSQNSGMAFNYAQRGVRFGGSNNSMAFDNSFSQHPQHYQGNTFMSNRFPSSNQNMRFRAQNNTSNNRNFSPRFKSSQAPLWNHRKLPRNPPVGTDPKLKTSPYPPKTNSYRNFSPNVRSVRSPPRNLSILTSNSTVPKGPRTPPYPPPDSPSNEASSSHAEGSPKKLLHNQTNTIPNSHNVRKNVKQKKISEKSKSSTTKSKKSSPEKKYKPKTQPSPLNAAVQEYLLQVLTAKPQSVSTQLDVPSQYALPSAALLSQPPPPLNTPPPLPPTPEAPPLPPLPAEEETEKIDTVGSLIANGDHCDGTKPTSLEGDNQPKTSVDKSKISQEPTAATEKLCPDKHKKPNTNMGKTSLDKSKIDKDPVAGAKELPQEVENQGKMSVDKTKVNNSHCDSTKAAILQEVNQPKSSQEVAKVAVTKIKLKNKRRKLALSKNAKNDWNFEDAQLALKTEEELSKDYSKETVLHLRFPDPPLNREIVQNYSDAIDSVHFHQNSAPRYCFVYLKEGVDVQEVMNTISKIPFGNGFVSAEIRKIIKPNDHENKKIIDNIDPYTLYVGNLSPTVMCKVLKEKFPGSARIDIGYAQRLKSTRYAFIRYHNVADAIAAYRNMVNTEIEGRSLIIRFRRFDSVSKEDILDNTLHEDETNADAFSTISDGSLHSVISGTVIANVNNEPIEKELTTTREGESISQLSQLNNDDVALPKSVVDQKETEQSEAIESEMSITSTIIKVAQEKENQSSEDFQSNSTAPRNEFIPEREEDIQSNSTSPRNEFIPEREEDISLLNNNEMNNSVNFRADEDPYLNPQLNNKTIDIVKENTTESSTSLDAHLNTCTIAYQTTTSSEPSEDQASTEYLNTNHDVDKVFNAGQINKSTSLIENTRDTDLNAQLNCSKTDFAVKQQNESTTVSENETLDQHQTSNAKILDSNDSLNVEENVDDVTDKELKEPDSIEVSKQIESRCETDASPCSDSSQTLESLGGNQLDSTQITENDLNICSPTSRTLTSENTDSVVQPTLKNDNIVDDQVADMELSKQTAASVVQPIKNHTVDYAPFTENQNETNNSGSNLNIECEGEKECSSIENNISLDIDMERDENRKESGTEPGSGCSTNFGSDIDNEARSGECITNNKNCANKETEQLQNLHQDNINQTMVPNIEMENIKSEHNAEDDMVANNVETLEANCNLRIKEEPSRFDEDYEFYSVCGSSHNEKSSTHINSANEDINSIASENSNSSCDLNYFLRLCESSHDSGDEGSDRHPPPTKKLRIVENKQLAKSMSKEKETPNEVKLEKNADEDLTLVGTLRTQSDSTKSRGNFISNIQQDTETQIKQECLEDAIDNDILTIDSDDAFLSAINIKSEDEESVINNSQSMKPKSNSNHSENNEDDDDDIVPPNAFSVPSTPLQSNVLLNPLQIKEEWDVDAGARQKDSKMLTRSNKVDKKELKSNILKDKANSNKSTTFSRGTQSKKESKTPQRNTRVERPVEDDDLVPADNALNSRSKSLGFCDLTWDDDDDKTTVVVIKTERETEDLFLLPTTAIKKKSNESREKPTETISRKETNIKKPTHRSKGIHKNSCTTQRNIDQGRKSTKATISNDIIDCTDDGSDDDDDVIIVSCDNGKAAKTTSFPKPMPCSQTLVGEVKRETSTPDLRTTKKNSFFGESKKSNSHGDNLDRLFKLLDSDSDEEL</sequence>